<name>A0ACC2WRH6_9TREE</name>
<comment type="caution">
    <text evidence="1">The sequence shown here is derived from an EMBL/GenBank/DDBJ whole genome shotgun (WGS) entry which is preliminary data.</text>
</comment>
<protein>
    <submittedName>
        <fullName evidence="1">Uncharacterized protein</fullName>
    </submittedName>
</protein>
<gene>
    <name evidence="1" type="ORF">QFC22_005995</name>
</gene>
<keyword evidence="2" id="KW-1185">Reference proteome</keyword>
<sequence>MADSSAGPIREKKSRSRSGCYTCRRRKKVSTGNKKRKKKGKDGEEGEEADEEEEDVDADVLKAKEKPFYSLLVGDAVVQTAQEGSTSYGDAGPPDVNQHASFNTGYQLPYPGGVEGPFTTDNDFHHIDFSPANANEYVYHGGQQQNGLDPTAPFPLLDQRTTDLGIQTAGMPSNRVMLESLDNDSSPSLAMFTQSIGIDPMDTITNPGNSFTNTIRPFPNSNFSPINTNRFNDSQQGGHPASTVATHSLDTLFSPLQAGQFSSHGSSPDSVTKSVTAVNVETRPHAQSAEQEDIEEVSSSTAVRPFSPNTAHLLQQFMNTVNTPERPMASTTDHLRIGQMTATLPPWLWAHVPNLVDYFVNGFAPVISVLSKPSRNKLLKNLLPATSSSPILLHALVGWAASHLAVSPTVGGEPYTSIARITTSIADQKALVKINSMGMPHVGHGHGQGEELSLENEMWLLLILGGIEVCCGSIAKWNERLPYIRNLMWRLEASLPSSNTNSMSSVHMALACNTIYHDVLGSLATTRDPGIPLRVYETFIRGSLTEPDVYMGASATVYQVYAEIAILAARVSVMDTVDPTVDTQYDLRDLLLNIHSCAGKIDTLDVHPNIVAVTDECPEDAFDNHHLALAFQMHKLAARLLLRQTCLRCAPVDLESRLLCARLLLAIQPVLNTPSEAQILLPLFLVGVDAITPGQRGQVRQVFKSTRQRTGCDNAHAVYGLLKRVWAMNPEGRVWVDWRALAEQSEAVISFA</sequence>
<evidence type="ECO:0000313" key="1">
    <source>
        <dbReference type="EMBL" id="KAJ9113686.1"/>
    </source>
</evidence>
<dbReference type="EMBL" id="JASBWU010000021">
    <property type="protein sequence ID" value="KAJ9113686.1"/>
    <property type="molecule type" value="Genomic_DNA"/>
</dbReference>
<reference evidence="1" key="1">
    <citation type="submission" date="2023-04" db="EMBL/GenBank/DDBJ databases">
        <title>Draft Genome sequencing of Naganishia species isolated from polar environments using Oxford Nanopore Technology.</title>
        <authorList>
            <person name="Leo P."/>
            <person name="Venkateswaran K."/>
        </authorList>
    </citation>
    <scope>NUCLEOTIDE SEQUENCE</scope>
    <source>
        <strain evidence="1">MNA-CCFEE 5425</strain>
    </source>
</reference>
<accession>A0ACC2WRH6</accession>
<proteinExistence type="predicted"/>
<dbReference type="Proteomes" id="UP001243375">
    <property type="component" value="Unassembled WGS sequence"/>
</dbReference>
<organism evidence="1 2">
    <name type="scientific">Naganishia vaughanmartiniae</name>
    <dbReference type="NCBI Taxonomy" id="1424756"/>
    <lineage>
        <taxon>Eukaryota</taxon>
        <taxon>Fungi</taxon>
        <taxon>Dikarya</taxon>
        <taxon>Basidiomycota</taxon>
        <taxon>Agaricomycotina</taxon>
        <taxon>Tremellomycetes</taxon>
        <taxon>Filobasidiales</taxon>
        <taxon>Filobasidiaceae</taxon>
        <taxon>Naganishia</taxon>
    </lineage>
</organism>
<evidence type="ECO:0000313" key="2">
    <source>
        <dbReference type="Proteomes" id="UP001243375"/>
    </source>
</evidence>